<evidence type="ECO:0000256" key="1">
    <source>
        <dbReference type="SAM" id="MobiDB-lite"/>
    </source>
</evidence>
<dbReference type="Proteomes" id="UP000887116">
    <property type="component" value="Unassembled WGS sequence"/>
</dbReference>
<dbReference type="OrthoDB" id="297643at2759"/>
<organism evidence="2 3">
    <name type="scientific">Trichonephila clavata</name>
    <name type="common">Joro spider</name>
    <name type="synonym">Nephila clavata</name>
    <dbReference type="NCBI Taxonomy" id="2740835"/>
    <lineage>
        <taxon>Eukaryota</taxon>
        <taxon>Metazoa</taxon>
        <taxon>Ecdysozoa</taxon>
        <taxon>Arthropoda</taxon>
        <taxon>Chelicerata</taxon>
        <taxon>Arachnida</taxon>
        <taxon>Araneae</taxon>
        <taxon>Araneomorphae</taxon>
        <taxon>Entelegynae</taxon>
        <taxon>Araneoidea</taxon>
        <taxon>Nephilidae</taxon>
        <taxon>Trichonephila</taxon>
    </lineage>
</organism>
<dbReference type="AlphaFoldDB" id="A0A8X6M5J3"/>
<dbReference type="GO" id="GO:0006895">
    <property type="term" value="P:Golgi to endosome transport"/>
    <property type="evidence" value="ECO:0007669"/>
    <property type="project" value="InterPro"/>
</dbReference>
<dbReference type="EMBL" id="BMAO01009707">
    <property type="protein sequence ID" value="GFR32722.1"/>
    <property type="molecule type" value="Genomic_DNA"/>
</dbReference>
<proteinExistence type="predicted"/>
<dbReference type="PANTHER" id="PTHR14042">
    <property type="entry name" value="DOPEY-RELATED"/>
    <property type="match status" value="1"/>
</dbReference>
<dbReference type="InterPro" id="IPR040314">
    <property type="entry name" value="DOP1"/>
</dbReference>
<name>A0A8X6M5J3_TRICU</name>
<evidence type="ECO:0000313" key="2">
    <source>
        <dbReference type="EMBL" id="GFR32722.1"/>
    </source>
</evidence>
<accession>A0A8X6M5J3</accession>
<feature type="region of interest" description="Disordered" evidence="1">
    <location>
        <begin position="1"/>
        <end position="29"/>
    </location>
</feature>
<dbReference type="GO" id="GO:0005829">
    <property type="term" value="C:cytosol"/>
    <property type="evidence" value="ECO:0007669"/>
    <property type="project" value="GOC"/>
</dbReference>
<dbReference type="GO" id="GO:0005768">
    <property type="term" value="C:endosome"/>
    <property type="evidence" value="ECO:0007669"/>
    <property type="project" value="TreeGrafter"/>
</dbReference>
<sequence length="152" mass="16844">YRWAFIGDSPPLSSESSSTGENNNPDTPEFVPHIIRLANLLNKKLPSDERLPFIPGQLLLSMPSINSILQLQPFFNTLSNIANRKTTSTKAMKSEIKLTKDENRASPISKSRSAPDLHTLASEVSVADSHFSKSTSEQIEIILETDFLESCN</sequence>
<protein>
    <submittedName>
        <fullName evidence="2">Protein dopey-1</fullName>
    </submittedName>
</protein>
<reference evidence="2" key="1">
    <citation type="submission" date="2020-07" db="EMBL/GenBank/DDBJ databases">
        <title>Multicomponent nature underlies the extraordinary mechanical properties of spider dragline silk.</title>
        <authorList>
            <person name="Kono N."/>
            <person name="Nakamura H."/>
            <person name="Mori M."/>
            <person name="Yoshida Y."/>
            <person name="Ohtoshi R."/>
            <person name="Malay A.D."/>
            <person name="Moran D.A.P."/>
            <person name="Tomita M."/>
            <person name="Numata K."/>
            <person name="Arakawa K."/>
        </authorList>
    </citation>
    <scope>NUCLEOTIDE SEQUENCE</scope>
</reference>
<comment type="caution">
    <text evidence="2">The sequence shown here is derived from an EMBL/GenBank/DDBJ whole genome shotgun (WGS) entry which is preliminary data.</text>
</comment>
<feature type="non-terminal residue" evidence="2">
    <location>
        <position position="1"/>
    </location>
</feature>
<keyword evidence="3" id="KW-1185">Reference proteome</keyword>
<dbReference type="GO" id="GO:0005802">
    <property type="term" value="C:trans-Golgi network"/>
    <property type="evidence" value="ECO:0007669"/>
    <property type="project" value="TreeGrafter"/>
</dbReference>
<evidence type="ECO:0000313" key="3">
    <source>
        <dbReference type="Proteomes" id="UP000887116"/>
    </source>
</evidence>
<gene>
    <name evidence="2" type="primary">DOPEY1</name>
    <name evidence="2" type="ORF">TNCT_529091</name>
</gene>
<feature type="compositionally biased region" description="Low complexity" evidence="1">
    <location>
        <begin position="9"/>
        <end position="18"/>
    </location>
</feature>
<dbReference type="PANTHER" id="PTHR14042:SF24">
    <property type="entry name" value="PROTEIN DOPEY-1 HOMOLOG"/>
    <property type="match status" value="1"/>
</dbReference>